<dbReference type="InterPro" id="IPR010359">
    <property type="entry name" value="IrrE_HExxH"/>
</dbReference>
<dbReference type="Pfam" id="PF06114">
    <property type="entry name" value="Peptidase_M78"/>
    <property type="match status" value="1"/>
</dbReference>
<accession>A0A1A3NPI5</accession>
<comment type="caution">
    <text evidence="2">The sequence shown here is derived from an EMBL/GenBank/DDBJ whole genome shotgun (WGS) entry which is preliminary data.</text>
</comment>
<dbReference type="InterPro" id="IPR052345">
    <property type="entry name" value="Rad_response_metalloprotease"/>
</dbReference>
<gene>
    <name evidence="2" type="ORF">A5635_20360</name>
</gene>
<dbReference type="OrthoDB" id="9794834at2"/>
<evidence type="ECO:0000313" key="2">
    <source>
        <dbReference type="EMBL" id="OBK22989.1"/>
    </source>
</evidence>
<dbReference type="EMBL" id="LZLR01000088">
    <property type="protein sequence ID" value="OBK22989.1"/>
    <property type="molecule type" value="Genomic_DNA"/>
</dbReference>
<reference evidence="2 3" key="1">
    <citation type="submission" date="2016-06" db="EMBL/GenBank/DDBJ databases">
        <authorList>
            <person name="Kjaerup R.B."/>
            <person name="Dalgaard T.S."/>
            <person name="Juul-Madsen H.R."/>
        </authorList>
    </citation>
    <scope>NUCLEOTIDE SEQUENCE [LARGE SCALE GENOMIC DNA]</scope>
    <source>
        <strain evidence="2 3">1245335.1</strain>
    </source>
</reference>
<dbReference type="PANTHER" id="PTHR43236:SF1">
    <property type="entry name" value="BLL7220 PROTEIN"/>
    <property type="match status" value="1"/>
</dbReference>
<dbReference type="RefSeq" id="WP_065035291.1">
    <property type="nucleotide sequence ID" value="NZ_LZLR01000088.1"/>
</dbReference>
<dbReference type="AlphaFoldDB" id="A0A1A3NPI5"/>
<protein>
    <recommendedName>
        <fullName evidence="1">IrrE N-terminal-like domain-containing protein</fullName>
    </recommendedName>
</protein>
<feature type="domain" description="IrrE N-terminal-like" evidence="1">
    <location>
        <begin position="81"/>
        <end position="173"/>
    </location>
</feature>
<proteinExistence type="predicted"/>
<dbReference type="PANTHER" id="PTHR43236">
    <property type="entry name" value="ANTITOXIN HIGA1"/>
    <property type="match status" value="1"/>
</dbReference>
<name>A0A1A3NPI5_MYCAS</name>
<evidence type="ECO:0000259" key="1">
    <source>
        <dbReference type="Pfam" id="PF06114"/>
    </source>
</evidence>
<dbReference type="Proteomes" id="UP000093819">
    <property type="component" value="Unassembled WGS sequence"/>
</dbReference>
<dbReference type="Gene3D" id="1.10.10.2910">
    <property type="match status" value="1"/>
</dbReference>
<sequence>MSALVVSSLADVRKYARGALSLAGATDTLPVPLADVEAAIGLHAAQDLYLAGDDVPPRFAALLRKIRAAPARVWGALGFGQDVIYLDPELSYHRRRFTHGHELGHKAMPWHQDAYYLDDDTTLDPATRADLEQEANAFAAQLLFGVDRFTEMADSRAVSLAVPLQLSTRFDTSGHAAMRHYVAHASRPLALLVLGKFTTYRMARPGLPVFDTQCVESASFRDRYGQVTDLFPDHLPLTDYPLAASAIEASSGLDGVHTEIALDTKRGKVTFVAECATLRLHFVLLRPRPRLAMHRPHVHVVHRPR</sequence>
<evidence type="ECO:0000313" key="3">
    <source>
        <dbReference type="Proteomes" id="UP000093819"/>
    </source>
</evidence>
<organism evidence="2 3">
    <name type="scientific">Mycobacterium asiaticum</name>
    <dbReference type="NCBI Taxonomy" id="1790"/>
    <lineage>
        <taxon>Bacteria</taxon>
        <taxon>Bacillati</taxon>
        <taxon>Actinomycetota</taxon>
        <taxon>Actinomycetes</taxon>
        <taxon>Mycobacteriales</taxon>
        <taxon>Mycobacteriaceae</taxon>
        <taxon>Mycobacterium</taxon>
    </lineage>
</organism>